<dbReference type="Pfam" id="PF02518">
    <property type="entry name" value="HATPase_c"/>
    <property type="match status" value="1"/>
</dbReference>
<dbReference type="SMART" id="SM00387">
    <property type="entry name" value="HATPase_c"/>
    <property type="match status" value="1"/>
</dbReference>
<dbReference type="SMART" id="SM00091">
    <property type="entry name" value="PAS"/>
    <property type="match status" value="5"/>
</dbReference>
<evidence type="ECO:0000259" key="7">
    <source>
        <dbReference type="PROSITE" id="PS50109"/>
    </source>
</evidence>
<comment type="catalytic activity">
    <reaction evidence="1">
        <text>ATP + protein L-histidine = ADP + protein N-phospho-L-histidine.</text>
        <dbReference type="EC" id="2.7.13.3"/>
    </reaction>
</comment>
<evidence type="ECO:0000256" key="6">
    <source>
        <dbReference type="SAM" id="Coils"/>
    </source>
</evidence>
<keyword evidence="5" id="KW-0418">Kinase</keyword>
<organism evidence="8 9">
    <name type="scientific">Hymenobacter cavernae</name>
    <dbReference type="NCBI Taxonomy" id="2044852"/>
    <lineage>
        <taxon>Bacteria</taxon>
        <taxon>Pseudomonadati</taxon>
        <taxon>Bacteroidota</taxon>
        <taxon>Cytophagia</taxon>
        <taxon>Cytophagales</taxon>
        <taxon>Hymenobacteraceae</taxon>
        <taxon>Hymenobacter</taxon>
    </lineage>
</organism>
<evidence type="ECO:0000256" key="1">
    <source>
        <dbReference type="ARBA" id="ARBA00000085"/>
    </source>
</evidence>
<evidence type="ECO:0000256" key="3">
    <source>
        <dbReference type="ARBA" id="ARBA00022553"/>
    </source>
</evidence>
<sequence length="965" mass="109037">MPVTPDLGLLFNALPRPYLLLSRELVIEAVSDAYLAATLTERAHLLGKYVFEVFPDNPQTPEANSMHNLRASLTQVLATGQPHEMAQQRYDVPDPARPGHFVERYWQPLNAPVLDAQGQVVQLIHSVLDVTAQVQAQAHLRESQVAEQVARIEAETQRQRFHEVLMQLPAYVAVYHGPDHIYQFVNPSYQSLFPHRSFMGRPFREGTPESEGLGVAALFDQVYQTGEPHYLPEMEGWFDFQGNGQPEQIFINLSLHPLRNAQGCIDGILDFSYNITEQVRARRQVEQLNQELETHVQERTQQLHHQQSLLTQIMQQVPAAIATLSGPEHHYTFFNEACQSLSAGRVHLGLTVADVFPEVVAQGFIGLLDQVYATGQPFIGTEKPIHLLDAATGQPELRYQDFIYQPLTDEQHQTQGVLAFIVDVTDKVRTRQQAETLHAELLVAAQHQATERLAFYQIFEQTPALVALLRAPGHRYEYVNPTYQALFPGRQIVGLNVVEAVPELKDQGFVALLDKVYQTGETYFGQEVPFVREPTPGQPPRTDYFNFTYQAYRENGEVAGVSIFAFDVTEQALARQEREVQRQELEQLFMQAPAPIVILDGPALVFQLVNPAYQHIFPGRALAGKPLLEALPELVDTPIPDLFQHVYQTGEPVTVQELPLLQARHEGHAPEEIYWTFTYQARRAAHGLIDGVRVFAHDVTEQVRIRQRVQELNAELATINQKLQASNAELNESNTQLTRTNVDLDNFIYTASHDLKAPISNIEGLLLALEHALPTASRVGEVPYMLTLMQEAIERFKRTITHLTDISRLQKEHDQATEAVQLAVVVEAVRLDLLPLIQQTQAQLEVQVPANLALNFSEKNLRSVVYNLLSNALKYRHPDRVPLVRLSCQPQHDYQVLEVQDNGLGLDLSHSQKKLFAMFQRLHTHVEGTGLGLYMVKKIVENAGGRIEVESQPGLGTTFRVYFRR</sequence>
<evidence type="ECO:0000313" key="9">
    <source>
        <dbReference type="Proteomes" id="UP000632273"/>
    </source>
</evidence>
<dbReference type="InterPro" id="IPR000014">
    <property type="entry name" value="PAS"/>
</dbReference>
<dbReference type="CDD" id="cd00082">
    <property type="entry name" value="HisKA"/>
    <property type="match status" value="1"/>
</dbReference>
<keyword evidence="9" id="KW-1185">Reference proteome</keyword>
<name>A0ABQ1U1F3_9BACT</name>
<keyword evidence="3" id="KW-0597">Phosphoprotein</keyword>
<dbReference type="PANTHER" id="PTHR43304:SF1">
    <property type="entry name" value="PAC DOMAIN-CONTAINING PROTEIN"/>
    <property type="match status" value="1"/>
</dbReference>
<dbReference type="SUPFAM" id="SSF47384">
    <property type="entry name" value="Homodimeric domain of signal transducing histidine kinase"/>
    <property type="match status" value="1"/>
</dbReference>
<dbReference type="SUPFAM" id="SSF55874">
    <property type="entry name" value="ATPase domain of HSP90 chaperone/DNA topoisomerase II/histidine kinase"/>
    <property type="match status" value="1"/>
</dbReference>
<accession>A0ABQ1U1F3</accession>
<dbReference type="InterPro" id="IPR003661">
    <property type="entry name" value="HisK_dim/P_dom"/>
</dbReference>
<proteinExistence type="predicted"/>
<dbReference type="Pfam" id="PF08448">
    <property type="entry name" value="PAS_4"/>
    <property type="match status" value="5"/>
</dbReference>
<dbReference type="Gene3D" id="3.30.565.10">
    <property type="entry name" value="Histidine kinase-like ATPase, C-terminal domain"/>
    <property type="match status" value="1"/>
</dbReference>
<dbReference type="Gene3D" id="3.30.450.20">
    <property type="entry name" value="PAS domain"/>
    <property type="match status" value="5"/>
</dbReference>
<dbReference type="InterPro" id="IPR036097">
    <property type="entry name" value="HisK_dim/P_sf"/>
</dbReference>
<dbReference type="InterPro" id="IPR003594">
    <property type="entry name" value="HATPase_dom"/>
</dbReference>
<dbReference type="InterPro" id="IPR035965">
    <property type="entry name" value="PAS-like_dom_sf"/>
</dbReference>
<evidence type="ECO:0000256" key="4">
    <source>
        <dbReference type="ARBA" id="ARBA00022679"/>
    </source>
</evidence>
<evidence type="ECO:0000256" key="2">
    <source>
        <dbReference type="ARBA" id="ARBA00012438"/>
    </source>
</evidence>
<evidence type="ECO:0000313" key="8">
    <source>
        <dbReference type="EMBL" id="GGF08401.1"/>
    </source>
</evidence>
<gene>
    <name evidence="8" type="ORF">GCM10011383_19460</name>
</gene>
<dbReference type="PRINTS" id="PR00344">
    <property type="entry name" value="BCTRLSENSOR"/>
</dbReference>
<dbReference type="InterPro" id="IPR013656">
    <property type="entry name" value="PAS_4"/>
</dbReference>
<dbReference type="EMBL" id="BMHT01000003">
    <property type="protein sequence ID" value="GGF08401.1"/>
    <property type="molecule type" value="Genomic_DNA"/>
</dbReference>
<dbReference type="PROSITE" id="PS50109">
    <property type="entry name" value="HIS_KIN"/>
    <property type="match status" value="1"/>
</dbReference>
<dbReference type="InterPro" id="IPR005467">
    <property type="entry name" value="His_kinase_dom"/>
</dbReference>
<dbReference type="InterPro" id="IPR004358">
    <property type="entry name" value="Sig_transdc_His_kin-like_C"/>
</dbReference>
<evidence type="ECO:0000256" key="5">
    <source>
        <dbReference type="ARBA" id="ARBA00022777"/>
    </source>
</evidence>
<dbReference type="InterPro" id="IPR052162">
    <property type="entry name" value="Sensor_kinase/Photoreceptor"/>
</dbReference>
<feature type="domain" description="Histidine kinase" evidence="7">
    <location>
        <begin position="750"/>
        <end position="965"/>
    </location>
</feature>
<feature type="coiled-coil region" evidence="6">
    <location>
        <begin position="702"/>
        <end position="740"/>
    </location>
</feature>
<dbReference type="InterPro" id="IPR036890">
    <property type="entry name" value="HATPase_C_sf"/>
</dbReference>
<dbReference type="Gene3D" id="1.10.287.130">
    <property type="match status" value="1"/>
</dbReference>
<dbReference type="PANTHER" id="PTHR43304">
    <property type="entry name" value="PHYTOCHROME-LIKE PROTEIN CPH1"/>
    <property type="match status" value="1"/>
</dbReference>
<dbReference type="SUPFAM" id="SSF55785">
    <property type="entry name" value="PYP-like sensor domain (PAS domain)"/>
    <property type="match status" value="5"/>
</dbReference>
<dbReference type="EC" id="2.7.13.3" evidence="2"/>
<reference evidence="9" key="1">
    <citation type="journal article" date="2019" name="Int. J. Syst. Evol. Microbiol.">
        <title>The Global Catalogue of Microorganisms (GCM) 10K type strain sequencing project: providing services to taxonomists for standard genome sequencing and annotation.</title>
        <authorList>
            <consortium name="The Broad Institute Genomics Platform"/>
            <consortium name="The Broad Institute Genome Sequencing Center for Infectious Disease"/>
            <person name="Wu L."/>
            <person name="Ma J."/>
        </authorList>
    </citation>
    <scope>NUCLEOTIDE SEQUENCE [LARGE SCALE GENOMIC DNA]</scope>
    <source>
        <strain evidence="9">CGMCC 1.15197</strain>
    </source>
</reference>
<dbReference type="Proteomes" id="UP000632273">
    <property type="component" value="Unassembled WGS sequence"/>
</dbReference>
<protein>
    <recommendedName>
        <fullName evidence="2">histidine kinase</fullName>
        <ecNumber evidence="2">2.7.13.3</ecNumber>
    </recommendedName>
</protein>
<dbReference type="RefSeq" id="WP_188813572.1">
    <property type="nucleotide sequence ID" value="NZ_BMHT01000003.1"/>
</dbReference>
<comment type="caution">
    <text evidence="8">The sequence shown here is derived from an EMBL/GenBank/DDBJ whole genome shotgun (WGS) entry which is preliminary data.</text>
</comment>
<keyword evidence="6" id="KW-0175">Coiled coil</keyword>
<keyword evidence="4" id="KW-0808">Transferase</keyword>